<dbReference type="Pfam" id="PF10531">
    <property type="entry name" value="SLBB"/>
    <property type="match status" value="1"/>
</dbReference>
<feature type="region of interest" description="Disordered" evidence="2">
    <location>
        <begin position="28"/>
        <end position="70"/>
    </location>
</feature>
<reference evidence="6" key="1">
    <citation type="journal article" date="2019" name="Int. J. Food Microbiol.">
        <title>Developing a novel molecular serotyping system based on capsular polysaccharide synthesis gene clusters of Vibrio parahaemolyticus.</title>
        <authorList>
            <person name="Pang Y."/>
            <person name="Guo X."/>
            <person name="Tian X."/>
            <person name="Liu F."/>
            <person name="Wang L."/>
            <person name="Wu J."/>
            <person name="Zhang S."/>
            <person name="Li S."/>
            <person name="Liu B."/>
        </authorList>
    </citation>
    <scope>NUCLEOTIDE SEQUENCE</scope>
    <source>
        <strain evidence="6">G2872</strain>
    </source>
</reference>
<protein>
    <submittedName>
        <fullName evidence="6">Periplasmic protein involved in polysaccharide export</fullName>
    </submittedName>
</protein>
<name>A0A5Q5AXA3_VIBPH</name>
<dbReference type="GO" id="GO:0015159">
    <property type="term" value="F:polysaccharide transmembrane transporter activity"/>
    <property type="evidence" value="ECO:0007669"/>
    <property type="project" value="InterPro"/>
</dbReference>
<feature type="signal peptide" evidence="3">
    <location>
        <begin position="1"/>
        <end position="23"/>
    </location>
</feature>
<organism evidence="6">
    <name type="scientific">Vibrio parahaemolyticus</name>
    <dbReference type="NCBI Taxonomy" id="670"/>
    <lineage>
        <taxon>Bacteria</taxon>
        <taxon>Pseudomonadati</taxon>
        <taxon>Pseudomonadota</taxon>
        <taxon>Gammaproteobacteria</taxon>
        <taxon>Vibrionales</taxon>
        <taxon>Vibrionaceae</taxon>
        <taxon>Vibrio</taxon>
    </lineage>
</organism>
<feature type="domain" description="Polysaccharide export protein N-terminal" evidence="4">
    <location>
        <begin position="113"/>
        <end position="186"/>
    </location>
</feature>
<proteinExistence type="predicted"/>
<dbReference type="InterPro" id="IPR049712">
    <property type="entry name" value="Poly_export"/>
</dbReference>
<dbReference type="PANTHER" id="PTHR33619">
    <property type="entry name" value="POLYSACCHARIDE EXPORT PROTEIN GFCE-RELATED"/>
    <property type="match status" value="1"/>
</dbReference>
<dbReference type="PANTHER" id="PTHR33619:SF3">
    <property type="entry name" value="POLYSACCHARIDE EXPORT PROTEIN GFCE-RELATED"/>
    <property type="match status" value="1"/>
</dbReference>
<evidence type="ECO:0000259" key="4">
    <source>
        <dbReference type="Pfam" id="PF02563"/>
    </source>
</evidence>
<dbReference type="Gene3D" id="3.10.560.10">
    <property type="entry name" value="Outer membrane lipoprotein wza domain like"/>
    <property type="match status" value="2"/>
</dbReference>
<evidence type="ECO:0000256" key="1">
    <source>
        <dbReference type="ARBA" id="ARBA00022729"/>
    </source>
</evidence>
<feature type="domain" description="Soluble ligand binding" evidence="5">
    <location>
        <begin position="488"/>
        <end position="534"/>
    </location>
</feature>
<evidence type="ECO:0000313" key="6">
    <source>
        <dbReference type="EMBL" id="QEQ70828.1"/>
    </source>
</evidence>
<evidence type="ECO:0000256" key="2">
    <source>
        <dbReference type="SAM" id="MobiDB-lite"/>
    </source>
</evidence>
<dbReference type="InterPro" id="IPR003715">
    <property type="entry name" value="Poly_export_N"/>
</dbReference>
<dbReference type="EMBL" id="MK455086">
    <property type="protein sequence ID" value="QEQ70828.1"/>
    <property type="molecule type" value="Genomic_DNA"/>
</dbReference>
<evidence type="ECO:0000259" key="5">
    <source>
        <dbReference type="Pfam" id="PF10531"/>
    </source>
</evidence>
<feature type="chain" id="PRO_5024362567" evidence="3">
    <location>
        <begin position="24"/>
        <end position="583"/>
    </location>
</feature>
<evidence type="ECO:0000256" key="3">
    <source>
        <dbReference type="SAM" id="SignalP"/>
    </source>
</evidence>
<sequence length="583" mass="63879">MSKTIKQCLSAVAVSLISLTVTSNELNNSHSLQPSLSDLSGTSQSKSISHSQPTPNQALENGTYTSENRNNLLLPGETDVRLLLPSSGENLPPPYGANLFAGGYESERSDGLNENYLIAPGDKINIWLWGAVTYADVVTVDNQGNIFIPEIGPIKVQNVKASEVNNFVTQQIKKVYTNNVSIYVNLLTATPVSIYLSGPVIRPGQYAGMASDSLLYFLKRAGGIDSERGSYREIEIKRQGEVIATVDLYNFISTGTLPKISFKDGDVILVKPQKSAITVSGGVRNPFRFELESNKSTGKKLTEYSRPLAKISHVGVVGNRDSGPFSLYMTYQDFQSFELKDGDKVIFNDDLHAQVIDVQVSGSYLGPSYFAVQKRTRLHDLLNYIPVDPQLADTGSIYILRKSVAERQKEMIEESLNRLERSVFTSPASSDGEAAIRAKEAEMVLQFTERARRVKPLGKVVISDGGHIANILLEQGDIITIPNKTDLIQVGGEVLMPQAVVYNPKATIDDYIAWAGGFTERAEDSRIAIVRANGLVEFDSPNQIKKGDQILVLPKVDEKTMQAVKDITQIIYQIAVAANVAIN</sequence>
<gene>
    <name evidence="6" type="primary">wza</name>
</gene>
<keyword evidence="1 3" id="KW-0732">Signal</keyword>
<accession>A0A5Q5AXA3</accession>
<dbReference type="AlphaFoldDB" id="A0A5Q5AXA3"/>
<dbReference type="Pfam" id="PF02563">
    <property type="entry name" value="Poly_export"/>
    <property type="match status" value="1"/>
</dbReference>
<dbReference type="RefSeq" id="WP_025623525.1">
    <property type="nucleotide sequence ID" value="NZ_CP022552.2"/>
</dbReference>
<dbReference type="Gene3D" id="3.30.1950.10">
    <property type="entry name" value="wza like domain"/>
    <property type="match status" value="1"/>
</dbReference>
<dbReference type="InterPro" id="IPR019554">
    <property type="entry name" value="Soluble_ligand-bd"/>
</dbReference>